<evidence type="ECO:0000313" key="2">
    <source>
        <dbReference type="Proteomes" id="UP000266861"/>
    </source>
</evidence>
<organism evidence="1 2">
    <name type="scientific">Diversispora epigaea</name>
    <dbReference type="NCBI Taxonomy" id="1348612"/>
    <lineage>
        <taxon>Eukaryota</taxon>
        <taxon>Fungi</taxon>
        <taxon>Fungi incertae sedis</taxon>
        <taxon>Mucoromycota</taxon>
        <taxon>Glomeromycotina</taxon>
        <taxon>Glomeromycetes</taxon>
        <taxon>Diversisporales</taxon>
        <taxon>Diversisporaceae</taxon>
        <taxon>Diversispora</taxon>
    </lineage>
</organism>
<evidence type="ECO:0000313" key="1">
    <source>
        <dbReference type="EMBL" id="RHZ69227.1"/>
    </source>
</evidence>
<dbReference type="OrthoDB" id="2432577at2759"/>
<gene>
    <name evidence="1" type="ORF">Glove_286g35</name>
</gene>
<dbReference type="AlphaFoldDB" id="A0A397I2M0"/>
<sequence>MIEVPWPVPFPNDKEHRAIWQNGIQTAKDMFKVDGAEYVFSTWFTTAKEIELASVILGAKNEDELIASNKGSKA</sequence>
<dbReference type="Proteomes" id="UP000266861">
    <property type="component" value="Unassembled WGS sequence"/>
</dbReference>
<accession>A0A397I2M0</accession>
<protein>
    <submittedName>
        <fullName evidence="1">Uncharacterized protein</fullName>
    </submittedName>
</protein>
<proteinExistence type="predicted"/>
<dbReference type="EMBL" id="PQFF01000262">
    <property type="protein sequence ID" value="RHZ69227.1"/>
    <property type="molecule type" value="Genomic_DNA"/>
</dbReference>
<name>A0A397I2M0_9GLOM</name>
<comment type="caution">
    <text evidence="1">The sequence shown here is derived from an EMBL/GenBank/DDBJ whole genome shotgun (WGS) entry which is preliminary data.</text>
</comment>
<keyword evidence="2" id="KW-1185">Reference proteome</keyword>
<reference evidence="1 2" key="1">
    <citation type="submission" date="2018-08" db="EMBL/GenBank/DDBJ databases">
        <title>Genome and evolution of the arbuscular mycorrhizal fungus Diversispora epigaea (formerly Glomus versiforme) and its bacterial endosymbionts.</title>
        <authorList>
            <person name="Sun X."/>
            <person name="Fei Z."/>
            <person name="Harrison M."/>
        </authorList>
    </citation>
    <scope>NUCLEOTIDE SEQUENCE [LARGE SCALE GENOMIC DNA]</scope>
    <source>
        <strain evidence="1 2">IT104</strain>
    </source>
</reference>